<accession>A0ABC8S1S5</accession>
<dbReference type="FunFam" id="3.30.40.10:FF:000022">
    <property type="entry name" value="E3 ubiquitin-protein ligase RING1-like"/>
    <property type="match status" value="1"/>
</dbReference>
<keyword evidence="4" id="KW-0479">Metal-binding</keyword>
<evidence type="ECO:0000256" key="7">
    <source>
        <dbReference type="ARBA" id="ARBA00022833"/>
    </source>
</evidence>
<dbReference type="EC" id="2.3.2.27" evidence="2"/>
<name>A0ABC8S1S5_9AQUA</name>
<protein>
    <recommendedName>
        <fullName evidence="2">RING-type E3 ubiquitin transferase</fullName>
        <ecNumber evidence="2">2.3.2.27</ecNumber>
    </recommendedName>
</protein>
<keyword evidence="3" id="KW-0808">Transferase</keyword>
<dbReference type="PANTHER" id="PTHR15710">
    <property type="entry name" value="E3 UBIQUITIN-PROTEIN LIGASE PRAJA"/>
    <property type="match status" value="1"/>
</dbReference>
<dbReference type="CDD" id="cd16667">
    <property type="entry name" value="RING-H2_RNF126-like"/>
    <property type="match status" value="1"/>
</dbReference>
<evidence type="ECO:0000256" key="3">
    <source>
        <dbReference type="ARBA" id="ARBA00022679"/>
    </source>
</evidence>
<dbReference type="Gene3D" id="3.30.40.10">
    <property type="entry name" value="Zinc/RING finger domain, C3HC4 (zinc finger)"/>
    <property type="match status" value="1"/>
</dbReference>
<dbReference type="GO" id="GO:0008270">
    <property type="term" value="F:zinc ion binding"/>
    <property type="evidence" value="ECO:0007669"/>
    <property type="project" value="UniProtKB-KW"/>
</dbReference>
<dbReference type="SUPFAM" id="SSF57850">
    <property type="entry name" value="RING/U-box"/>
    <property type="match status" value="1"/>
</dbReference>
<sequence length="305" mass="35640">MSLIRRHRVIVNGVQRMRTHHYYWCHQCQRTIRVTYSNPSEIFCPRCFTHLRYELDVSRPRLFSDVAGAEPSLAARLIDALVLILDPSSRPQNPYFDYENRRDRQDWIVLRLTGANRLPRPISPTENVVPETVNRREIREPSGENGLDELILELTQNDRHGPPPAPASAIEALPTAVLTATHLANDSHCPVCKDEFEIGGEVKELPCKHFYHSDCILPWLHIHNTCPVCRFELQGTGDEEVQDDYAGFFREEEVRDPLNWNWTEFFSLWPFSLLSNWTWRFLHFNGNRNTLSRGDGAWWRSWFTS</sequence>
<dbReference type="Proteomes" id="UP001642360">
    <property type="component" value="Unassembled WGS sequence"/>
</dbReference>
<evidence type="ECO:0000256" key="5">
    <source>
        <dbReference type="ARBA" id="ARBA00022771"/>
    </source>
</evidence>
<evidence type="ECO:0000256" key="4">
    <source>
        <dbReference type="ARBA" id="ARBA00022723"/>
    </source>
</evidence>
<evidence type="ECO:0000313" key="10">
    <source>
        <dbReference type="EMBL" id="CAK9151176.1"/>
    </source>
</evidence>
<keyword evidence="7" id="KW-0862">Zinc</keyword>
<proteinExistence type="predicted"/>
<evidence type="ECO:0000256" key="6">
    <source>
        <dbReference type="ARBA" id="ARBA00022786"/>
    </source>
</evidence>
<dbReference type="InterPro" id="IPR001841">
    <property type="entry name" value="Znf_RING"/>
</dbReference>
<evidence type="ECO:0000256" key="1">
    <source>
        <dbReference type="ARBA" id="ARBA00000900"/>
    </source>
</evidence>
<dbReference type="AlphaFoldDB" id="A0ABC8S1S5"/>
<evidence type="ECO:0000313" key="11">
    <source>
        <dbReference type="Proteomes" id="UP001642360"/>
    </source>
</evidence>
<dbReference type="Pfam" id="PF14369">
    <property type="entry name" value="Zn_ribbon_19"/>
    <property type="match status" value="1"/>
</dbReference>
<keyword evidence="11" id="KW-1185">Reference proteome</keyword>
<dbReference type="PANTHER" id="PTHR15710:SF116">
    <property type="entry name" value="RING_U-BOX SUPERFAMILY PROTEIN"/>
    <property type="match status" value="1"/>
</dbReference>
<keyword evidence="6" id="KW-0833">Ubl conjugation pathway</keyword>
<gene>
    <name evidence="10" type="ORF">ILEXP_LOCUS19332</name>
</gene>
<feature type="domain" description="RING-type" evidence="9">
    <location>
        <begin position="189"/>
        <end position="230"/>
    </location>
</feature>
<evidence type="ECO:0000259" key="9">
    <source>
        <dbReference type="PROSITE" id="PS50089"/>
    </source>
</evidence>
<comment type="caution">
    <text evidence="10">The sequence shown here is derived from an EMBL/GenBank/DDBJ whole genome shotgun (WGS) entry which is preliminary data.</text>
</comment>
<dbReference type="EMBL" id="CAUOFW020002103">
    <property type="protein sequence ID" value="CAK9151176.1"/>
    <property type="molecule type" value="Genomic_DNA"/>
</dbReference>
<keyword evidence="5 8" id="KW-0863">Zinc-finger</keyword>
<reference evidence="10 11" key="1">
    <citation type="submission" date="2024-02" db="EMBL/GenBank/DDBJ databases">
        <authorList>
            <person name="Vignale AGUSTIN F."/>
            <person name="Sosa J E."/>
            <person name="Modenutti C."/>
        </authorList>
    </citation>
    <scope>NUCLEOTIDE SEQUENCE [LARGE SCALE GENOMIC DNA]</scope>
</reference>
<dbReference type="InterPro" id="IPR013083">
    <property type="entry name" value="Znf_RING/FYVE/PHD"/>
</dbReference>
<organism evidence="10 11">
    <name type="scientific">Ilex paraguariensis</name>
    <name type="common">yerba mate</name>
    <dbReference type="NCBI Taxonomy" id="185542"/>
    <lineage>
        <taxon>Eukaryota</taxon>
        <taxon>Viridiplantae</taxon>
        <taxon>Streptophyta</taxon>
        <taxon>Embryophyta</taxon>
        <taxon>Tracheophyta</taxon>
        <taxon>Spermatophyta</taxon>
        <taxon>Magnoliopsida</taxon>
        <taxon>eudicotyledons</taxon>
        <taxon>Gunneridae</taxon>
        <taxon>Pentapetalae</taxon>
        <taxon>asterids</taxon>
        <taxon>campanulids</taxon>
        <taxon>Aquifoliales</taxon>
        <taxon>Aquifoliaceae</taxon>
        <taxon>Ilex</taxon>
    </lineage>
</organism>
<evidence type="ECO:0000256" key="2">
    <source>
        <dbReference type="ARBA" id="ARBA00012483"/>
    </source>
</evidence>
<dbReference type="InterPro" id="IPR039525">
    <property type="entry name" value="RNF126-like_zinc-ribbon"/>
</dbReference>
<comment type="catalytic activity">
    <reaction evidence="1">
        <text>S-ubiquitinyl-[E2 ubiquitin-conjugating enzyme]-L-cysteine + [acceptor protein]-L-lysine = [E2 ubiquitin-conjugating enzyme]-L-cysteine + N(6)-ubiquitinyl-[acceptor protein]-L-lysine.</text>
        <dbReference type="EC" id="2.3.2.27"/>
    </reaction>
</comment>
<dbReference type="PROSITE" id="PS50089">
    <property type="entry name" value="ZF_RING_2"/>
    <property type="match status" value="1"/>
</dbReference>
<dbReference type="SMART" id="SM00184">
    <property type="entry name" value="RING"/>
    <property type="match status" value="1"/>
</dbReference>
<dbReference type="GO" id="GO:0061630">
    <property type="term" value="F:ubiquitin protein ligase activity"/>
    <property type="evidence" value="ECO:0007669"/>
    <property type="project" value="UniProtKB-EC"/>
</dbReference>
<evidence type="ECO:0000256" key="8">
    <source>
        <dbReference type="PROSITE-ProRule" id="PRU00175"/>
    </source>
</evidence>
<dbReference type="Pfam" id="PF13639">
    <property type="entry name" value="zf-RING_2"/>
    <property type="match status" value="1"/>
</dbReference>